<dbReference type="GO" id="GO:0008270">
    <property type="term" value="F:zinc ion binding"/>
    <property type="evidence" value="ECO:0007669"/>
    <property type="project" value="UniProtKB-KW"/>
</dbReference>
<keyword evidence="10" id="KW-1185">Reference proteome</keyword>
<dbReference type="AlphaFoldDB" id="A0A9Q0B5W8"/>
<feature type="region of interest" description="Disordered" evidence="5">
    <location>
        <begin position="499"/>
        <end position="525"/>
    </location>
</feature>
<feature type="region of interest" description="Disordered" evidence="5">
    <location>
        <begin position="540"/>
        <end position="616"/>
    </location>
</feature>
<evidence type="ECO:0000256" key="5">
    <source>
        <dbReference type="SAM" id="MobiDB-lite"/>
    </source>
</evidence>
<feature type="region of interest" description="Disordered" evidence="5">
    <location>
        <begin position="25"/>
        <end position="47"/>
    </location>
</feature>
<dbReference type="PANTHER" id="PTHR21319">
    <property type="entry name" value="RING FINGER AND CHY ZINC FINGER DOMAIN-CONTAINING PROTEIN 1"/>
    <property type="match status" value="1"/>
</dbReference>
<name>A0A9Q0B5W8_9PEZI</name>
<feature type="compositionally biased region" description="Low complexity" evidence="5">
    <location>
        <begin position="36"/>
        <end position="47"/>
    </location>
</feature>
<dbReference type="InterPro" id="IPR037275">
    <property type="entry name" value="Znf_CTCHY_sf"/>
</dbReference>
<keyword evidence="3" id="KW-0862">Zinc</keyword>
<dbReference type="InterPro" id="IPR037274">
    <property type="entry name" value="Znf_CHY_sf"/>
</dbReference>
<sequence length="616" mass="67800">MSSLVSDFLINPVLRQARRFSEISRSTFVSERDSSSDPVAVPSDVNSPATRHAIVAPPESTPARSLDIATLPPTVDDEHPQSPAPLIQSPPSYTMAAMPPTTRESLPADDGMGAMRKRLLDIQSQDIAADDKARLMHEALMEGYRKSRDAPRQGNAPAASVIAAGEAWEQSVPIAPLESLKFWQHAIGEPSSPEKFILTADDVRPTYAAAKLATREEPEGAVILGCQHYRRNVKLQCSTCAKWYTCRFCHDAVEDHTLVRKETKNMLCMLCATPQKASDVCVNCGETAARYYCNMCKLWDDHPSNPIYHCNDCGICRRGRGIGKDFFHCKKCCACISISIQQSHKCIERSTDCDCPICGEYMFTSPKPVVFMGCGHSIHQKCYDEHMLRSYKCPICNKSLLNMQSQFRQLELAILAQPMPPEFRDTRATILCNDCSGKSSVPYHWLGLKCAICTSYNTVEIQISGGREETHATHANHVPVTPAAVTPALLSPALPTPVTTQAAAAPAGMDIPQVGRRRHSSHAGPEARHLMLDRFARSASPAVTPGMPPPNAPNAAIEEEEDESENDILNLWGRGHGDSDSDTMSTDMDEEDSEGEDDDDDDDDDYENEIMLIGHR</sequence>
<feature type="domain" description="RING-type" evidence="6">
    <location>
        <begin position="355"/>
        <end position="397"/>
    </location>
</feature>
<feature type="compositionally biased region" description="Acidic residues" evidence="5">
    <location>
        <begin position="557"/>
        <end position="566"/>
    </location>
</feature>
<gene>
    <name evidence="9" type="ORF">CABS02_01417</name>
</gene>
<reference evidence="9" key="1">
    <citation type="submission" date="2019-01" db="EMBL/GenBank/DDBJ databases">
        <title>Colletotrichum abscissum LGMF1257.</title>
        <authorList>
            <person name="Baroncelli R."/>
        </authorList>
    </citation>
    <scope>NUCLEOTIDE SEQUENCE</scope>
    <source>
        <strain evidence="9">Ca142</strain>
    </source>
</reference>
<keyword evidence="1" id="KW-0479">Metal-binding</keyword>
<dbReference type="InterPro" id="IPR001841">
    <property type="entry name" value="Znf_RING"/>
</dbReference>
<organism evidence="9 10">
    <name type="scientific">Colletotrichum abscissum</name>
    <dbReference type="NCBI Taxonomy" id="1671311"/>
    <lineage>
        <taxon>Eukaryota</taxon>
        <taxon>Fungi</taxon>
        <taxon>Dikarya</taxon>
        <taxon>Ascomycota</taxon>
        <taxon>Pezizomycotina</taxon>
        <taxon>Sordariomycetes</taxon>
        <taxon>Hypocreomycetidae</taxon>
        <taxon>Glomerellales</taxon>
        <taxon>Glomerellaceae</taxon>
        <taxon>Colletotrichum</taxon>
        <taxon>Colletotrichum acutatum species complex</taxon>
    </lineage>
</organism>
<feature type="compositionally biased region" description="Acidic residues" evidence="5">
    <location>
        <begin position="587"/>
        <end position="608"/>
    </location>
</feature>
<evidence type="ECO:0000313" key="10">
    <source>
        <dbReference type="Proteomes" id="UP001056436"/>
    </source>
</evidence>
<dbReference type="GO" id="GO:0006511">
    <property type="term" value="P:ubiquitin-dependent protein catabolic process"/>
    <property type="evidence" value="ECO:0007669"/>
    <property type="project" value="TreeGrafter"/>
</dbReference>
<dbReference type="GO" id="GO:0061630">
    <property type="term" value="F:ubiquitin protein ligase activity"/>
    <property type="evidence" value="ECO:0007669"/>
    <property type="project" value="TreeGrafter"/>
</dbReference>
<evidence type="ECO:0000259" key="7">
    <source>
        <dbReference type="PROSITE" id="PS51266"/>
    </source>
</evidence>
<dbReference type="CDD" id="cd16464">
    <property type="entry name" value="RING-H2_Pirh2-like"/>
    <property type="match status" value="1"/>
</dbReference>
<dbReference type="EMBL" id="SDAQ01000004">
    <property type="protein sequence ID" value="KAI3558270.1"/>
    <property type="molecule type" value="Genomic_DNA"/>
</dbReference>
<dbReference type="GO" id="GO:0016567">
    <property type="term" value="P:protein ubiquitination"/>
    <property type="evidence" value="ECO:0007669"/>
    <property type="project" value="TreeGrafter"/>
</dbReference>
<evidence type="ECO:0000256" key="3">
    <source>
        <dbReference type="ARBA" id="ARBA00022833"/>
    </source>
</evidence>
<dbReference type="SMART" id="SM00184">
    <property type="entry name" value="RING"/>
    <property type="match status" value="2"/>
</dbReference>
<dbReference type="PROSITE" id="PS51270">
    <property type="entry name" value="ZF_CTCHY"/>
    <property type="match status" value="1"/>
</dbReference>
<evidence type="ECO:0000313" key="9">
    <source>
        <dbReference type="EMBL" id="KAI3558270.1"/>
    </source>
</evidence>
<evidence type="ECO:0000259" key="8">
    <source>
        <dbReference type="PROSITE" id="PS51270"/>
    </source>
</evidence>
<evidence type="ECO:0000256" key="4">
    <source>
        <dbReference type="PROSITE-ProRule" id="PRU00601"/>
    </source>
</evidence>
<dbReference type="OrthoDB" id="411372at2759"/>
<dbReference type="GO" id="GO:0005634">
    <property type="term" value="C:nucleus"/>
    <property type="evidence" value="ECO:0007669"/>
    <property type="project" value="TreeGrafter"/>
</dbReference>
<accession>A0A9Q0B5W8</accession>
<dbReference type="Gene3D" id="2.20.28.10">
    <property type="match status" value="1"/>
</dbReference>
<comment type="caution">
    <text evidence="9">The sequence shown here is derived from an EMBL/GenBank/DDBJ whole genome shotgun (WGS) entry which is preliminary data.</text>
</comment>
<dbReference type="InterPro" id="IPR013083">
    <property type="entry name" value="Znf_RING/FYVE/PHD"/>
</dbReference>
<evidence type="ECO:0000256" key="1">
    <source>
        <dbReference type="ARBA" id="ARBA00022723"/>
    </source>
</evidence>
<feature type="domain" description="CTCHY-type" evidence="8">
    <location>
        <begin position="288"/>
        <end position="354"/>
    </location>
</feature>
<evidence type="ECO:0000259" key="6">
    <source>
        <dbReference type="PROSITE" id="PS50089"/>
    </source>
</evidence>
<keyword evidence="2 4" id="KW-0863">Zinc-finger</keyword>
<feature type="region of interest" description="Disordered" evidence="5">
    <location>
        <begin position="72"/>
        <end position="93"/>
    </location>
</feature>
<dbReference type="Pfam" id="PF05495">
    <property type="entry name" value="zf-CHY"/>
    <property type="match status" value="1"/>
</dbReference>
<dbReference type="Pfam" id="PF14599">
    <property type="entry name" value="zinc_ribbon_6"/>
    <property type="match status" value="1"/>
</dbReference>
<dbReference type="PROSITE" id="PS51266">
    <property type="entry name" value="ZF_CHY"/>
    <property type="match status" value="1"/>
</dbReference>
<dbReference type="InterPro" id="IPR017921">
    <property type="entry name" value="Znf_CTCHY"/>
</dbReference>
<dbReference type="Gene3D" id="3.30.40.10">
    <property type="entry name" value="Zinc/RING finger domain, C3HC4 (zinc finger)"/>
    <property type="match status" value="1"/>
</dbReference>
<dbReference type="PROSITE" id="PS50089">
    <property type="entry name" value="ZF_RING_2"/>
    <property type="match status" value="1"/>
</dbReference>
<evidence type="ECO:0000256" key="2">
    <source>
        <dbReference type="ARBA" id="ARBA00022771"/>
    </source>
</evidence>
<proteinExistence type="predicted"/>
<dbReference type="SUPFAM" id="SSF161245">
    <property type="entry name" value="Zinc hairpin stack"/>
    <property type="match status" value="1"/>
</dbReference>
<dbReference type="Pfam" id="PF13639">
    <property type="entry name" value="zf-RING_2"/>
    <property type="match status" value="1"/>
</dbReference>
<protein>
    <submittedName>
        <fullName evidence="9">CHY zinc finger</fullName>
    </submittedName>
</protein>
<feature type="domain" description="CHY-type" evidence="7">
    <location>
        <begin position="219"/>
        <end position="286"/>
    </location>
</feature>
<dbReference type="InterPro" id="IPR008913">
    <property type="entry name" value="Znf_CHY"/>
</dbReference>
<dbReference type="InterPro" id="IPR039512">
    <property type="entry name" value="RCHY1_zinc-ribbon"/>
</dbReference>
<dbReference type="Proteomes" id="UP001056436">
    <property type="component" value="Unassembled WGS sequence"/>
</dbReference>
<dbReference type="SUPFAM" id="SSF161219">
    <property type="entry name" value="CHY zinc finger-like"/>
    <property type="match status" value="1"/>
</dbReference>
<dbReference type="PANTHER" id="PTHR21319:SF0">
    <property type="entry name" value="AND RING FINGER DOMAIN PROTEIN, PUTATIVE (AFU_ORTHOLOGUE AFUA_1G08900)-RELATED"/>
    <property type="match status" value="1"/>
</dbReference>
<dbReference type="SUPFAM" id="SSF57850">
    <property type="entry name" value="RING/U-box"/>
    <property type="match status" value="1"/>
</dbReference>